<feature type="compositionally biased region" description="Polar residues" evidence="1">
    <location>
        <begin position="48"/>
        <end position="62"/>
    </location>
</feature>
<gene>
    <name evidence="2" type="ORF">HYPSUDRAFT_215870</name>
</gene>
<evidence type="ECO:0000313" key="3">
    <source>
        <dbReference type="Proteomes" id="UP000054270"/>
    </source>
</evidence>
<accession>A0A0D2NTU1</accession>
<feature type="region of interest" description="Disordered" evidence="1">
    <location>
        <begin position="1"/>
        <end position="29"/>
    </location>
</feature>
<feature type="compositionally biased region" description="Basic and acidic residues" evidence="1">
    <location>
        <begin position="95"/>
        <end position="111"/>
    </location>
</feature>
<organism evidence="2 3">
    <name type="scientific">Hypholoma sublateritium (strain FD-334 SS-4)</name>
    <dbReference type="NCBI Taxonomy" id="945553"/>
    <lineage>
        <taxon>Eukaryota</taxon>
        <taxon>Fungi</taxon>
        <taxon>Dikarya</taxon>
        <taxon>Basidiomycota</taxon>
        <taxon>Agaricomycotina</taxon>
        <taxon>Agaricomycetes</taxon>
        <taxon>Agaricomycetidae</taxon>
        <taxon>Agaricales</taxon>
        <taxon>Agaricineae</taxon>
        <taxon>Strophariaceae</taxon>
        <taxon>Hypholoma</taxon>
    </lineage>
</organism>
<keyword evidence="3" id="KW-1185">Reference proteome</keyword>
<dbReference type="EMBL" id="KN817551">
    <property type="protein sequence ID" value="KJA22269.1"/>
    <property type="molecule type" value="Genomic_DNA"/>
</dbReference>
<feature type="compositionally biased region" description="Basic and acidic residues" evidence="1">
    <location>
        <begin position="136"/>
        <end position="155"/>
    </location>
</feature>
<proteinExistence type="predicted"/>
<evidence type="ECO:0000313" key="2">
    <source>
        <dbReference type="EMBL" id="KJA22269.1"/>
    </source>
</evidence>
<dbReference type="AlphaFoldDB" id="A0A0D2NTU1"/>
<dbReference type="Proteomes" id="UP000054270">
    <property type="component" value="Unassembled WGS sequence"/>
</dbReference>
<name>A0A0D2NTU1_HYPSF</name>
<reference evidence="3" key="1">
    <citation type="submission" date="2014-04" db="EMBL/GenBank/DDBJ databases">
        <title>Evolutionary Origins and Diversification of the Mycorrhizal Mutualists.</title>
        <authorList>
            <consortium name="DOE Joint Genome Institute"/>
            <consortium name="Mycorrhizal Genomics Consortium"/>
            <person name="Kohler A."/>
            <person name="Kuo A."/>
            <person name="Nagy L.G."/>
            <person name="Floudas D."/>
            <person name="Copeland A."/>
            <person name="Barry K.W."/>
            <person name="Cichocki N."/>
            <person name="Veneault-Fourrey C."/>
            <person name="LaButti K."/>
            <person name="Lindquist E.A."/>
            <person name="Lipzen A."/>
            <person name="Lundell T."/>
            <person name="Morin E."/>
            <person name="Murat C."/>
            <person name="Riley R."/>
            <person name="Ohm R."/>
            <person name="Sun H."/>
            <person name="Tunlid A."/>
            <person name="Henrissat B."/>
            <person name="Grigoriev I.V."/>
            <person name="Hibbett D.S."/>
            <person name="Martin F."/>
        </authorList>
    </citation>
    <scope>NUCLEOTIDE SEQUENCE [LARGE SCALE GENOMIC DNA]</scope>
    <source>
        <strain evidence="3">FD-334 SS-4</strain>
    </source>
</reference>
<evidence type="ECO:0000256" key="1">
    <source>
        <dbReference type="SAM" id="MobiDB-lite"/>
    </source>
</evidence>
<feature type="region of interest" description="Disordered" evidence="1">
    <location>
        <begin position="45"/>
        <end position="233"/>
    </location>
</feature>
<protein>
    <submittedName>
        <fullName evidence="2">Uncharacterized protein</fullName>
    </submittedName>
</protein>
<sequence length="303" mass="32351">MAHRTARRSEYRSSTPPSGGVRRRHMQREKWDALAERQIAGATVVDLQASTAHRQVGRSLSRSPKAVTRLSPGAPARERLRHTQPRVQFAPAEPESPHSGHDDGWDTDPVRDATPPPAAHFATPVGRCTPAAVGADDPRPERYRCEEIVRRDTPDRMLSGAGGTAAPPRAQGSGAHTNTAPRNPRPRTLPCRAMAVAKTTNTGSAGTRRARGAVGTPARGAPPSTSSTCAQPHEDGAIAEGRDLGFANGSCGPDIIHAMELKLRFSSLSIPRVPRDAMYVNEEAAALMHRSGLSGTPPESLCY</sequence>